<name>A0A098VXK5_9MICR</name>
<accession>A0A098VXK5</accession>
<protein>
    <submittedName>
        <fullName evidence="2">Uncharacterized protein</fullName>
    </submittedName>
</protein>
<dbReference type="AlphaFoldDB" id="A0A098VXK5"/>
<reference evidence="2 3" key="1">
    <citation type="submission" date="2014-04" db="EMBL/GenBank/DDBJ databases">
        <title>A new species of microsporidia sheds light on the evolution of extreme parasitism.</title>
        <authorList>
            <person name="Haag K.L."/>
            <person name="James T.Y."/>
            <person name="Larsson R."/>
            <person name="Schaer T.M."/>
            <person name="Refardt D."/>
            <person name="Pombert J.-F."/>
            <person name="Ebert D."/>
        </authorList>
    </citation>
    <scope>NUCLEOTIDE SEQUENCE [LARGE SCALE GENOMIC DNA]</scope>
    <source>
        <strain evidence="2 3">UGP3</strain>
        <tissue evidence="2">Spores</tissue>
    </source>
</reference>
<evidence type="ECO:0000313" key="3">
    <source>
        <dbReference type="Proteomes" id="UP000029725"/>
    </source>
</evidence>
<dbReference type="Proteomes" id="UP000029725">
    <property type="component" value="Unassembled WGS sequence"/>
</dbReference>
<dbReference type="GeneID" id="25258645"/>
<dbReference type="VEuPathDB" id="MicrosporidiaDB:DI09_16p250"/>
<sequence length="115" mass="12515">MNKNKIEIAAPDASRVQHIKMNFGGHSSAATNCSSYVSATTGTISALTTLELLSTGGIDPMHASRHEISVLRSHVKKIKIKTSSAAKSRNISMETRGRRRSPDHRSKSAIIKEQM</sequence>
<gene>
    <name evidence="2" type="ORF">DI09_16p250</name>
</gene>
<keyword evidence="3" id="KW-1185">Reference proteome</keyword>
<organism evidence="2 3">
    <name type="scientific">Mitosporidium daphniae</name>
    <dbReference type="NCBI Taxonomy" id="1485682"/>
    <lineage>
        <taxon>Eukaryota</taxon>
        <taxon>Fungi</taxon>
        <taxon>Fungi incertae sedis</taxon>
        <taxon>Microsporidia</taxon>
        <taxon>Mitosporidium</taxon>
    </lineage>
</organism>
<proteinExistence type="predicted"/>
<evidence type="ECO:0000313" key="2">
    <source>
        <dbReference type="EMBL" id="KGG52471.1"/>
    </source>
</evidence>
<dbReference type="RefSeq" id="XP_013238898.1">
    <property type="nucleotide sequence ID" value="XM_013383444.1"/>
</dbReference>
<dbReference type="EMBL" id="JMKJ01000077">
    <property type="protein sequence ID" value="KGG52471.1"/>
    <property type="molecule type" value="Genomic_DNA"/>
</dbReference>
<comment type="caution">
    <text evidence="2">The sequence shown here is derived from an EMBL/GenBank/DDBJ whole genome shotgun (WGS) entry which is preliminary data.</text>
</comment>
<dbReference type="HOGENOM" id="CLU_2109611_0_0_1"/>
<evidence type="ECO:0000256" key="1">
    <source>
        <dbReference type="SAM" id="MobiDB-lite"/>
    </source>
</evidence>
<feature type="region of interest" description="Disordered" evidence="1">
    <location>
        <begin position="81"/>
        <end position="115"/>
    </location>
</feature>